<reference evidence="3 4" key="1">
    <citation type="submission" date="2019-06" db="EMBL/GenBank/DDBJ databases">
        <title>Desulfobotulus mexicanus sp. nov., a novel sulfate-reducing bacterium isolated from the sediment of an alkaline crater lake in Mexico.</title>
        <authorList>
            <person name="Hirschler-Rea A."/>
        </authorList>
    </citation>
    <scope>NUCLEOTIDE SEQUENCE [LARGE SCALE GENOMIC DNA]</scope>
    <source>
        <strain evidence="3 4">PAR22N</strain>
    </source>
</reference>
<dbReference type="Gene3D" id="3.40.50.1820">
    <property type="entry name" value="alpha/beta hydrolase"/>
    <property type="match status" value="1"/>
</dbReference>
<sequence>MNRFAFLSTTFALKRLYRLSNARTLISGEENIPDGPVIFTVNHFTRIETLFLPYHLEEITGSPIWSLAHHALFTGAMAGFLEKGGAVSTAAPDRDSLIIKSLILDEARWIIFPEGSMVKSKKVVSDDGFIVDNGEEKKRPRTGAANLALRAEFYRRRILHHRTEEGREAAMEVCRPFEVENPEEVTEKAVHIVPVNITYYPLRVRENALNRLAAFLVDALPQRVSEELMTEGSMLLDGVDVDIRFGRPLEAGAYLKHHAIVSDIHSPCPFGPDDPIASLDALRQAAQKLMQDYMAAIYAMTTVNPDHLFASILREMPGDLIDPEDLCRRVYLAATLRLDSQRLYLHRSLEYSQIHLITDDRFGRCEDFFRYAQDTGVLLPAENGFFRRNSARLTADYDFHDIRVANPIAVMANEIEPLALLRPHLTRLARETSFHIKRRLVAHLLEKGVRSFEEARSRYGFQHEFMDKDSGRPFFLEGMAGRAGVLLIHGYLSLPARMRALGNSLQKKGFWVYGLRLPGHGTSPEDLGKSKAVQWEDAVLEGYALLHVLCGKVAAVGISLGGFLASLLAIRIPGLKALCLVGVPSRIQEYRLCDEPGSAVWDRIFSRIRTGKKEKIRIPCALETSGMGYREHSEPVFREMALLGEKVRTGIPLIRVPCMVLQSRKDPLVVPEAALEIFKRLETAHKELYLTDSDFHDILAEDGGQRIYDLISGFLTELES</sequence>
<comment type="caution">
    <text evidence="3">The sequence shown here is derived from an EMBL/GenBank/DDBJ whole genome shotgun (WGS) entry which is preliminary data.</text>
</comment>
<evidence type="ECO:0000313" key="3">
    <source>
        <dbReference type="EMBL" id="TYT75574.1"/>
    </source>
</evidence>
<dbReference type="SUPFAM" id="SSF53474">
    <property type="entry name" value="alpha/beta-Hydrolases"/>
    <property type="match status" value="1"/>
</dbReference>
<evidence type="ECO:0000259" key="1">
    <source>
        <dbReference type="Pfam" id="PF01553"/>
    </source>
</evidence>
<dbReference type="EMBL" id="VDMB01000003">
    <property type="protein sequence ID" value="TYT75574.1"/>
    <property type="molecule type" value="Genomic_DNA"/>
</dbReference>
<accession>A0A5Q4VCY8</accession>
<dbReference type="InterPro" id="IPR029058">
    <property type="entry name" value="AB_hydrolase_fold"/>
</dbReference>
<gene>
    <name evidence="3" type="ORF">FIM25_03815</name>
</gene>
<evidence type="ECO:0000259" key="2">
    <source>
        <dbReference type="Pfam" id="PF12146"/>
    </source>
</evidence>
<dbReference type="Pfam" id="PF01553">
    <property type="entry name" value="Acyltransferase"/>
    <property type="match status" value="1"/>
</dbReference>
<proteinExistence type="predicted"/>
<dbReference type="GO" id="GO:0016746">
    <property type="term" value="F:acyltransferase activity"/>
    <property type="evidence" value="ECO:0007669"/>
    <property type="project" value="InterPro"/>
</dbReference>
<dbReference type="RefSeq" id="WP_139446478.1">
    <property type="nucleotide sequence ID" value="NZ_VDMB01000003.1"/>
</dbReference>
<dbReference type="GO" id="GO:0016787">
    <property type="term" value="F:hydrolase activity"/>
    <property type="evidence" value="ECO:0007669"/>
    <property type="project" value="UniProtKB-KW"/>
</dbReference>
<evidence type="ECO:0000313" key="4">
    <source>
        <dbReference type="Proteomes" id="UP000321899"/>
    </source>
</evidence>
<dbReference type="InterPro" id="IPR002123">
    <property type="entry name" value="Plipid/glycerol_acylTrfase"/>
</dbReference>
<dbReference type="Pfam" id="PF12146">
    <property type="entry name" value="Hydrolase_4"/>
    <property type="match status" value="1"/>
</dbReference>
<keyword evidence="3" id="KW-0378">Hydrolase</keyword>
<keyword evidence="4" id="KW-1185">Reference proteome</keyword>
<dbReference type="InterPro" id="IPR022742">
    <property type="entry name" value="Hydrolase_4"/>
</dbReference>
<dbReference type="AlphaFoldDB" id="A0A5Q4VCY8"/>
<feature type="domain" description="Serine aminopeptidase S33" evidence="2">
    <location>
        <begin position="482"/>
        <end position="701"/>
    </location>
</feature>
<feature type="domain" description="Phospholipid/glycerol acyltransferase" evidence="1">
    <location>
        <begin position="26"/>
        <end position="152"/>
    </location>
</feature>
<dbReference type="OrthoDB" id="9786110at2"/>
<name>A0A5Q4VCY8_9BACT</name>
<protein>
    <submittedName>
        <fullName evidence="3">Alpha/beta fold hydrolase</fullName>
    </submittedName>
</protein>
<organism evidence="3 4">
    <name type="scientific">Desulfobotulus mexicanus</name>
    <dbReference type="NCBI Taxonomy" id="2586642"/>
    <lineage>
        <taxon>Bacteria</taxon>
        <taxon>Pseudomonadati</taxon>
        <taxon>Thermodesulfobacteriota</taxon>
        <taxon>Desulfobacteria</taxon>
        <taxon>Desulfobacterales</taxon>
        <taxon>Desulfobacteraceae</taxon>
        <taxon>Desulfobotulus</taxon>
    </lineage>
</organism>
<dbReference type="Proteomes" id="UP000321899">
    <property type="component" value="Unassembled WGS sequence"/>
</dbReference>